<dbReference type="Proteomes" id="UP000663929">
    <property type="component" value="Chromosome"/>
</dbReference>
<evidence type="ECO:0000313" key="1">
    <source>
        <dbReference type="EMBL" id="QTD53297.1"/>
    </source>
</evidence>
<sequence length="82" mass="9808">MYDLHDAPSGSGSFQPAHGNRNRRTLLVSQLKFTFTWPRQVYPFEKRFQTCPKRAVAIIEHILIKITWKQQLKKGWLYERFT</sequence>
<dbReference type="RefSeq" id="WP_237383399.1">
    <property type="nucleotide sequence ID" value="NZ_CP071793.1"/>
</dbReference>
<dbReference type="EMBL" id="CP071793">
    <property type="protein sequence ID" value="QTD53297.1"/>
    <property type="molecule type" value="Genomic_DNA"/>
</dbReference>
<organism evidence="1 2">
    <name type="scientific">Sulfidibacter corallicola</name>
    <dbReference type="NCBI Taxonomy" id="2818388"/>
    <lineage>
        <taxon>Bacteria</taxon>
        <taxon>Pseudomonadati</taxon>
        <taxon>Acidobacteriota</taxon>
        <taxon>Holophagae</taxon>
        <taxon>Acanthopleuribacterales</taxon>
        <taxon>Acanthopleuribacteraceae</taxon>
        <taxon>Sulfidibacter</taxon>
    </lineage>
</organism>
<proteinExistence type="predicted"/>
<name>A0A8A4TVB2_SULCO</name>
<accession>A0A8A4TVB2</accession>
<keyword evidence="2" id="KW-1185">Reference proteome</keyword>
<gene>
    <name evidence="1" type="ORF">J3U87_12650</name>
</gene>
<dbReference type="AlphaFoldDB" id="A0A8A4TVB2"/>
<dbReference type="KEGG" id="scor:J3U87_12650"/>
<protein>
    <submittedName>
        <fullName evidence="1">Uncharacterized protein</fullName>
    </submittedName>
</protein>
<evidence type="ECO:0000313" key="2">
    <source>
        <dbReference type="Proteomes" id="UP000663929"/>
    </source>
</evidence>
<reference evidence="1" key="1">
    <citation type="submission" date="2021-03" db="EMBL/GenBank/DDBJ databases">
        <title>Acanthopleuribacteraceae sp. M133.</title>
        <authorList>
            <person name="Wang G."/>
        </authorList>
    </citation>
    <scope>NUCLEOTIDE SEQUENCE</scope>
    <source>
        <strain evidence="1">M133</strain>
    </source>
</reference>